<name>A0ABP8M688_9BACT</name>
<keyword evidence="13" id="KW-1185">Reference proteome</keyword>
<organism evidence="12 13">
    <name type="scientific">Ravibacter arvi</name>
    <dbReference type="NCBI Taxonomy" id="2051041"/>
    <lineage>
        <taxon>Bacteria</taxon>
        <taxon>Pseudomonadati</taxon>
        <taxon>Bacteroidota</taxon>
        <taxon>Cytophagia</taxon>
        <taxon>Cytophagales</taxon>
        <taxon>Spirosomataceae</taxon>
        <taxon>Ravibacter</taxon>
    </lineage>
</organism>
<keyword evidence="2 8" id="KW-0813">Transport</keyword>
<dbReference type="Gene3D" id="2.60.40.1120">
    <property type="entry name" value="Carboxypeptidase-like, regulatory domain"/>
    <property type="match status" value="1"/>
</dbReference>
<evidence type="ECO:0000256" key="9">
    <source>
        <dbReference type="RuleBase" id="RU003357"/>
    </source>
</evidence>
<gene>
    <name evidence="12" type="ORF">GCM10023091_33890</name>
</gene>
<keyword evidence="4 8" id="KW-0812">Transmembrane</keyword>
<dbReference type="EMBL" id="BAABEY010000031">
    <property type="protein sequence ID" value="GAA4444160.1"/>
    <property type="molecule type" value="Genomic_DNA"/>
</dbReference>
<dbReference type="SUPFAM" id="SSF49464">
    <property type="entry name" value="Carboxypeptidase regulatory domain-like"/>
    <property type="match status" value="1"/>
</dbReference>
<dbReference type="InterPro" id="IPR008969">
    <property type="entry name" value="CarboxyPept-like_regulatory"/>
</dbReference>
<evidence type="ECO:0000256" key="5">
    <source>
        <dbReference type="ARBA" id="ARBA00023077"/>
    </source>
</evidence>
<dbReference type="Gene3D" id="2.40.170.20">
    <property type="entry name" value="TonB-dependent receptor, beta-barrel domain"/>
    <property type="match status" value="1"/>
</dbReference>
<dbReference type="Gene3D" id="2.170.130.10">
    <property type="entry name" value="TonB-dependent receptor, plug domain"/>
    <property type="match status" value="1"/>
</dbReference>
<comment type="subcellular location">
    <subcellularLocation>
        <location evidence="1 8">Cell outer membrane</location>
        <topology evidence="1 8">Multi-pass membrane protein</topology>
    </subcellularLocation>
</comment>
<evidence type="ECO:0000256" key="1">
    <source>
        <dbReference type="ARBA" id="ARBA00004571"/>
    </source>
</evidence>
<evidence type="ECO:0000256" key="8">
    <source>
        <dbReference type="PROSITE-ProRule" id="PRU01360"/>
    </source>
</evidence>
<evidence type="ECO:0000313" key="13">
    <source>
        <dbReference type="Proteomes" id="UP001501508"/>
    </source>
</evidence>
<feature type="domain" description="TonB-dependent receptor-like beta-barrel" evidence="10">
    <location>
        <begin position="484"/>
        <end position="1062"/>
    </location>
</feature>
<evidence type="ECO:0000259" key="10">
    <source>
        <dbReference type="Pfam" id="PF00593"/>
    </source>
</evidence>
<protein>
    <submittedName>
        <fullName evidence="12">TonB-dependent receptor</fullName>
    </submittedName>
</protein>
<dbReference type="Pfam" id="PF13715">
    <property type="entry name" value="CarbopepD_reg_2"/>
    <property type="match status" value="1"/>
</dbReference>
<dbReference type="Proteomes" id="UP001501508">
    <property type="component" value="Unassembled WGS sequence"/>
</dbReference>
<evidence type="ECO:0000256" key="7">
    <source>
        <dbReference type="ARBA" id="ARBA00023237"/>
    </source>
</evidence>
<comment type="caution">
    <text evidence="12">The sequence shown here is derived from an EMBL/GenBank/DDBJ whole genome shotgun (WGS) entry which is preliminary data.</text>
</comment>
<dbReference type="InterPro" id="IPR039426">
    <property type="entry name" value="TonB-dep_rcpt-like"/>
</dbReference>
<dbReference type="Pfam" id="PF00593">
    <property type="entry name" value="TonB_dep_Rec_b-barrel"/>
    <property type="match status" value="1"/>
</dbReference>
<evidence type="ECO:0000256" key="4">
    <source>
        <dbReference type="ARBA" id="ARBA00022692"/>
    </source>
</evidence>
<keyword evidence="12" id="KW-0675">Receptor</keyword>
<feature type="domain" description="TonB-dependent receptor plug" evidence="11">
    <location>
        <begin position="192"/>
        <end position="298"/>
    </location>
</feature>
<keyword evidence="7 8" id="KW-0998">Cell outer membrane</keyword>
<dbReference type="Pfam" id="PF07715">
    <property type="entry name" value="Plug"/>
    <property type="match status" value="1"/>
</dbReference>
<dbReference type="InterPro" id="IPR012910">
    <property type="entry name" value="Plug_dom"/>
</dbReference>
<evidence type="ECO:0000256" key="6">
    <source>
        <dbReference type="ARBA" id="ARBA00023136"/>
    </source>
</evidence>
<accession>A0ABP8M688</accession>
<sequence>MFELKSVEGLTVPADVINMEQSLERNLDKILKPLGLTFKKVNRQSYLVLDEKKRIKPASRSRRGPDATLYTPLYPARLPAPGLSRLPVPTQSSEGDIAPERQVSGKITDESGAGLPGVNILLKGTQQGTATDAEGRFNMIVPNDEATLVFSFVGYVTQEVQVGNRTTINLGLVVDQKSLSELIVVGYGSVKKENLTSSISKIGSEAIAERPIPTLSEAFAGQLAGVRAQSASGIPGQELQIQIRGVNTINGNSSPLYVIDGVPKDNMNDINPSDVESIQILKDASATAIYGARGGNGVVLIETKKGSGKTAVNVDAMYGFQDPEKFVGMMNKDEWVAFHIWHRNDQWLRQGGSMKDPMENRPVGLQIPDLWLDPNRSGTDWQKAITRVAPFQSYQVSVSGKSDLGSIFISGGYMGQEGIIRETYYNRFNFRANGTLNVGKKTQVGLNLSPSFSAQDDRDTQGKETPIHHALGISPLVQLNEATRDWGFPAGIGQVYPNPLERIRETTDRTQRSRLSTVIWAEHEILPRLKFKSQLGYDYEGIVAEFFQSGNVGYNNGFLTQGNSNSRTANNWSLQNTLSYDKELGGHAFNILLGQSAEGRKYYQINATANGFPNDLIETLNVATTPTTASTTRNQSRIASFFGRAGYAFRDKYLLNMSIRRDGSSRFGDNHKWGIFPAVSAGWKLNAEPFLGHVNWLSLLKVRAAWGTSGNDRIGNYDYMSRLSIARASWGDAVIGGLAPANIENPNLKWEATSTTNFGLDISTFSNRLQLNFDYYVNRTDNLLFNLPIPNTTGFGTYRTNIGSVQNKGWEIDLTTQNSVGIVRWTTSLNLSANRNKVLDMGGIKEFTSTSWDARFTTRVGGPISQFLVYRTDGLLMPSDFDSERKALVPILPGQEPGNVRYLDQNGDGAINANDQVPYGNNLPDLIYGFTNRIGWKNLEFSFLLQGQLGGDVLFLGQRQMDNGGQNINSFKRWVRAWKPDYDALYGPGENPIPENLGVDMSWDGYTPYTKGNKSDNNSDFRIYDATFLRIRNITLAYRIPANNLGLKMFRSARVYITVDNLKTFDRYPGVTPETNSFGNATTQAGVDYSTYPLSKKYTFGINLNF</sequence>
<dbReference type="RefSeq" id="WP_345031369.1">
    <property type="nucleotide sequence ID" value="NZ_BAABEY010000031.1"/>
</dbReference>
<reference evidence="13" key="1">
    <citation type="journal article" date="2019" name="Int. J. Syst. Evol. Microbiol.">
        <title>The Global Catalogue of Microorganisms (GCM) 10K type strain sequencing project: providing services to taxonomists for standard genome sequencing and annotation.</title>
        <authorList>
            <consortium name="The Broad Institute Genomics Platform"/>
            <consortium name="The Broad Institute Genome Sequencing Center for Infectious Disease"/>
            <person name="Wu L."/>
            <person name="Ma J."/>
        </authorList>
    </citation>
    <scope>NUCLEOTIDE SEQUENCE [LARGE SCALE GENOMIC DNA]</scope>
    <source>
        <strain evidence="13">JCM 31920</strain>
    </source>
</reference>
<keyword evidence="5 9" id="KW-0798">TonB box</keyword>
<dbReference type="InterPro" id="IPR023996">
    <property type="entry name" value="TonB-dep_OMP_SusC/RagA"/>
</dbReference>
<dbReference type="InterPro" id="IPR036942">
    <property type="entry name" value="Beta-barrel_TonB_sf"/>
</dbReference>
<dbReference type="InterPro" id="IPR037066">
    <property type="entry name" value="Plug_dom_sf"/>
</dbReference>
<dbReference type="InterPro" id="IPR023997">
    <property type="entry name" value="TonB-dep_OMP_SusC/RagA_CS"/>
</dbReference>
<dbReference type="NCBIfam" id="TIGR04057">
    <property type="entry name" value="SusC_RagA_signa"/>
    <property type="match status" value="1"/>
</dbReference>
<dbReference type="NCBIfam" id="TIGR04056">
    <property type="entry name" value="OMP_RagA_SusC"/>
    <property type="match status" value="1"/>
</dbReference>
<dbReference type="InterPro" id="IPR000531">
    <property type="entry name" value="Beta-barrel_TonB"/>
</dbReference>
<keyword evidence="6 8" id="KW-0472">Membrane</keyword>
<proteinExistence type="inferred from homology"/>
<comment type="similarity">
    <text evidence="8 9">Belongs to the TonB-dependent receptor family.</text>
</comment>
<evidence type="ECO:0000256" key="3">
    <source>
        <dbReference type="ARBA" id="ARBA00022452"/>
    </source>
</evidence>
<keyword evidence="3 8" id="KW-1134">Transmembrane beta strand</keyword>
<evidence type="ECO:0000259" key="11">
    <source>
        <dbReference type="Pfam" id="PF07715"/>
    </source>
</evidence>
<dbReference type="SUPFAM" id="SSF56935">
    <property type="entry name" value="Porins"/>
    <property type="match status" value="1"/>
</dbReference>
<dbReference type="PROSITE" id="PS52016">
    <property type="entry name" value="TONB_DEPENDENT_REC_3"/>
    <property type="match status" value="1"/>
</dbReference>
<evidence type="ECO:0000256" key="2">
    <source>
        <dbReference type="ARBA" id="ARBA00022448"/>
    </source>
</evidence>
<evidence type="ECO:0000313" key="12">
    <source>
        <dbReference type="EMBL" id="GAA4444160.1"/>
    </source>
</evidence>